<dbReference type="Pfam" id="PF03372">
    <property type="entry name" value="Exo_endo_phos"/>
    <property type="match status" value="1"/>
</dbReference>
<dbReference type="InterPro" id="IPR051916">
    <property type="entry name" value="GPI-anchor_lipid_remodeler"/>
</dbReference>
<keyword evidence="3" id="KW-0540">Nuclease</keyword>
<dbReference type="RefSeq" id="WP_171671549.1">
    <property type="nucleotide sequence ID" value="NZ_BAAAGT010000003.1"/>
</dbReference>
<gene>
    <name evidence="2" type="ORF">HNR71_003321</name>
    <name evidence="3" type="ORF">HPO96_05605</name>
</gene>
<dbReference type="GO" id="GO:0004519">
    <property type="term" value="F:endonuclease activity"/>
    <property type="evidence" value="ECO:0007669"/>
    <property type="project" value="UniProtKB-KW"/>
</dbReference>
<dbReference type="Gene3D" id="3.60.10.10">
    <property type="entry name" value="Endonuclease/exonuclease/phosphatase"/>
    <property type="match status" value="1"/>
</dbReference>
<evidence type="ECO:0000313" key="4">
    <source>
        <dbReference type="Proteomes" id="UP000534306"/>
    </source>
</evidence>
<dbReference type="PANTHER" id="PTHR14859:SF1">
    <property type="entry name" value="PGAP2-INTERACTING PROTEIN"/>
    <property type="match status" value="1"/>
</dbReference>
<dbReference type="SUPFAM" id="SSF56219">
    <property type="entry name" value="DNase I-like"/>
    <property type="match status" value="1"/>
</dbReference>
<reference evidence="2 5" key="2">
    <citation type="submission" date="2020-08" db="EMBL/GenBank/DDBJ databases">
        <title>Sequencing the genomes of 1000 actinobacteria strains.</title>
        <authorList>
            <person name="Klenk H.-P."/>
        </authorList>
    </citation>
    <scope>NUCLEOTIDE SEQUENCE [LARGE SCALE GENOMIC DNA]</scope>
    <source>
        <strain evidence="2 5">DSM 15626</strain>
    </source>
</reference>
<evidence type="ECO:0000259" key="1">
    <source>
        <dbReference type="Pfam" id="PF03372"/>
    </source>
</evidence>
<comment type="caution">
    <text evidence="3">The sequence shown here is derived from an EMBL/GenBank/DDBJ whole genome shotgun (WGS) entry which is preliminary data.</text>
</comment>
<dbReference type="InterPro" id="IPR005135">
    <property type="entry name" value="Endo/exonuclease/phosphatase"/>
</dbReference>
<sequence>MVRVLTWNVWWRFGDWRGRREAIRQVLGQARPDVCGLQEIWDDGSVNLAGRLAEELGYHWAYAPSPAPQAWQRRIGDSKIGIGNAVLSRWPIAEREAVHLSGDDGRTALLARIRTPYGDLPFFTTQLTSTVGASAQRCGQVAELCRLIAERSAGCAYPAVLTGDLNAEPQSDEIRLLGGHLTAPVVPGLVLVDAWRYAEDAEAGLTWQRKNPHVAAGLEPDARIDYVHVGLPSATGAGAVKGVRVLADAPVNGVWPSDHAAVLAELADPGREAAS</sequence>
<dbReference type="AlphaFoldDB" id="A0A7Y4KW79"/>
<keyword evidence="3" id="KW-0269">Exonuclease</keyword>
<dbReference type="EMBL" id="JACHKF010000001">
    <property type="protein sequence ID" value="MBB6567684.1"/>
    <property type="molecule type" value="Genomic_DNA"/>
</dbReference>
<accession>A0A7Y4KW79</accession>
<name>A0A7Y4KW79_9ACTN</name>
<feature type="domain" description="Endonuclease/exonuclease/phosphatase" evidence="1">
    <location>
        <begin position="5"/>
        <end position="259"/>
    </location>
</feature>
<organism evidence="3 4">
    <name type="scientific">Kribbella sandramycini</name>
    <dbReference type="NCBI Taxonomy" id="60450"/>
    <lineage>
        <taxon>Bacteria</taxon>
        <taxon>Bacillati</taxon>
        <taxon>Actinomycetota</taxon>
        <taxon>Actinomycetes</taxon>
        <taxon>Propionibacteriales</taxon>
        <taxon>Kribbellaceae</taxon>
        <taxon>Kribbella</taxon>
    </lineage>
</organism>
<protein>
    <submittedName>
        <fullName evidence="2">Endonuclease/exonuclease/phosphatase family metal-dependent hydrolase</fullName>
    </submittedName>
    <submittedName>
        <fullName evidence="3">Endonuclease/exonuclease/phosphatase family protein</fullName>
    </submittedName>
</protein>
<dbReference type="GO" id="GO:0006506">
    <property type="term" value="P:GPI anchor biosynthetic process"/>
    <property type="evidence" value="ECO:0007669"/>
    <property type="project" value="TreeGrafter"/>
</dbReference>
<dbReference type="PANTHER" id="PTHR14859">
    <property type="entry name" value="CALCOFLUOR WHITE HYPERSENSITIVE PROTEIN PRECURSOR"/>
    <property type="match status" value="1"/>
</dbReference>
<dbReference type="Proteomes" id="UP000553957">
    <property type="component" value="Unassembled WGS sequence"/>
</dbReference>
<dbReference type="Proteomes" id="UP000534306">
    <property type="component" value="Unassembled WGS sequence"/>
</dbReference>
<dbReference type="GO" id="GO:0004527">
    <property type="term" value="F:exonuclease activity"/>
    <property type="evidence" value="ECO:0007669"/>
    <property type="project" value="UniProtKB-KW"/>
</dbReference>
<evidence type="ECO:0000313" key="2">
    <source>
        <dbReference type="EMBL" id="MBB6567684.1"/>
    </source>
</evidence>
<dbReference type="InterPro" id="IPR036691">
    <property type="entry name" value="Endo/exonu/phosph_ase_sf"/>
</dbReference>
<keyword evidence="3" id="KW-0255">Endonuclease</keyword>
<evidence type="ECO:0000313" key="5">
    <source>
        <dbReference type="Proteomes" id="UP000553957"/>
    </source>
</evidence>
<keyword evidence="2" id="KW-0378">Hydrolase</keyword>
<reference evidence="3 4" key="1">
    <citation type="submission" date="2020-05" db="EMBL/GenBank/DDBJ databases">
        <title>Genome sequence of Kribbella sandramycini ATCC 39419.</title>
        <authorList>
            <person name="Maclea K.S."/>
            <person name="Fair J.L."/>
        </authorList>
    </citation>
    <scope>NUCLEOTIDE SEQUENCE [LARGE SCALE GENOMIC DNA]</scope>
    <source>
        <strain evidence="3 4">ATCC 39419</strain>
    </source>
</reference>
<keyword evidence="4" id="KW-1185">Reference proteome</keyword>
<proteinExistence type="predicted"/>
<dbReference type="EMBL" id="JABJRC010000001">
    <property type="protein sequence ID" value="NOL39715.1"/>
    <property type="molecule type" value="Genomic_DNA"/>
</dbReference>
<dbReference type="GO" id="GO:0016020">
    <property type="term" value="C:membrane"/>
    <property type="evidence" value="ECO:0007669"/>
    <property type="project" value="GOC"/>
</dbReference>
<evidence type="ECO:0000313" key="3">
    <source>
        <dbReference type="EMBL" id="NOL39715.1"/>
    </source>
</evidence>